<dbReference type="InterPro" id="IPR036938">
    <property type="entry name" value="PAP2/HPO_sf"/>
</dbReference>
<feature type="region of interest" description="Disordered" evidence="4">
    <location>
        <begin position="839"/>
        <end position="869"/>
    </location>
</feature>
<comment type="caution">
    <text evidence="7">The sequence shown here is derived from an EMBL/GenBank/DDBJ whole genome shotgun (WGS) entry which is preliminary data.</text>
</comment>
<keyword evidence="5" id="KW-0812">Transmembrane</keyword>
<dbReference type="SUPFAM" id="SSF48317">
    <property type="entry name" value="Acid phosphatase/Vanadium-dependent haloperoxidase"/>
    <property type="match status" value="1"/>
</dbReference>
<feature type="compositionally biased region" description="Polar residues" evidence="4">
    <location>
        <begin position="645"/>
        <end position="661"/>
    </location>
</feature>
<feature type="transmembrane region" description="Helical" evidence="5">
    <location>
        <begin position="245"/>
        <end position="267"/>
    </location>
</feature>
<evidence type="ECO:0000256" key="4">
    <source>
        <dbReference type="SAM" id="MobiDB-lite"/>
    </source>
</evidence>
<feature type="compositionally biased region" description="Polar residues" evidence="4">
    <location>
        <begin position="839"/>
        <end position="864"/>
    </location>
</feature>
<evidence type="ECO:0000313" key="7">
    <source>
        <dbReference type="EMBL" id="KAJ1605535.1"/>
    </source>
</evidence>
<feature type="domain" description="BRCA2 OB1" evidence="6">
    <location>
        <begin position="1196"/>
        <end position="1316"/>
    </location>
</feature>
<feature type="compositionally biased region" description="Polar residues" evidence="4">
    <location>
        <begin position="679"/>
        <end position="701"/>
    </location>
</feature>
<dbReference type="Pfam" id="PF09103">
    <property type="entry name" value="BRCA-2_OB1"/>
    <property type="match status" value="1"/>
</dbReference>
<dbReference type="PANTHER" id="PTHR11289:SF0">
    <property type="entry name" value="BREAST CANCER TYPE 2 SUSCEPTIBILITY PROTEIN"/>
    <property type="match status" value="1"/>
</dbReference>
<evidence type="ECO:0000256" key="2">
    <source>
        <dbReference type="ARBA" id="ARBA00022763"/>
    </source>
</evidence>
<dbReference type="InterPro" id="IPR002093">
    <property type="entry name" value="BRCA2_repeat"/>
</dbReference>
<dbReference type="EMBL" id="JAPCXB010000173">
    <property type="protein sequence ID" value="KAJ1605535.1"/>
    <property type="molecule type" value="Genomic_DNA"/>
</dbReference>
<feature type="region of interest" description="Disordered" evidence="4">
    <location>
        <begin position="639"/>
        <end position="663"/>
    </location>
</feature>
<name>A0ABQ8P2A9_9CRYT</name>
<proteinExistence type="predicted"/>
<keyword evidence="1" id="KW-0677">Repeat</keyword>
<keyword evidence="5" id="KW-0472">Membrane</keyword>
<feature type="transmembrane region" description="Helical" evidence="5">
    <location>
        <begin position="158"/>
        <end position="179"/>
    </location>
</feature>
<keyword evidence="5" id="KW-1133">Transmembrane helix</keyword>
<dbReference type="InterPro" id="IPR015187">
    <property type="entry name" value="BRCA2_OB_1"/>
</dbReference>
<dbReference type="InterPro" id="IPR015525">
    <property type="entry name" value="BRCA2"/>
</dbReference>
<gene>
    <name evidence="7" type="ORF">OJ252_3447</name>
</gene>
<evidence type="ECO:0000256" key="1">
    <source>
        <dbReference type="ARBA" id="ARBA00022737"/>
    </source>
</evidence>
<evidence type="ECO:0000313" key="8">
    <source>
        <dbReference type="Proteomes" id="UP001071777"/>
    </source>
</evidence>
<dbReference type="Pfam" id="PF00634">
    <property type="entry name" value="BRCA2"/>
    <property type="match status" value="8"/>
</dbReference>
<protein>
    <submittedName>
        <fullName evidence="7">BCRT domain-containing protein</fullName>
    </submittedName>
</protein>
<feature type="compositionally biased region" description="Polar residues" evidence="4">
    <location>
        <begin position="805"/>
        <end position="822"/>
    </location>
</feature>
<dbReference type="PROSITE" id="PS50138">
    <property type="entry name" value="BRCA2_REPEAT"/>
    <property type="match status" value="10"/>
</dbReference>
<keyword evidence="3" id="KW-0234">DNA repair</keyword>
<reference evidence="7" key="1">
    <citation type="submission" date="2022-10" db="EMBL/GenBank/DDBJ databases">
        <title>Adaptive evolution leads to modifications in subtelomeric GC content in a zoonotic Cryptosporidium species.</title>
        <authorList>
            <person name="Li J."/>
            <person name="Feng Y."/>
            <person name="Xiao L."/>
        </authorList>
    </citation>
    <scope>NUCLEOTIDE SEQUENCE</scope>
    <source>
        <strain evidence="7">25894</strain>
    </source>
</reference>
<dbReference type="InterPro" id="IPR012340">
    <property type="entry name" value="NA-bd_OB-fold"/>
</dbReference>
<evidence type="ECO:0000256" key="3">
    <source>
        <dbReference type="ARBA" id="ARBA00023204"/>
    </source>
</evidence>
<feature type="compositionally biased region" description="Polar residues" evidence="4">
    <location>
        <begin position="725"/>
        <end position="743"/>
    </location>
</feature>
<feature type="region of interest" description="Disordered" evidence="4">
    <location>
        <begin position="679"/>
        <end position="743"/>
    </location>
</feature>
<dbReference type="Proteomes" id="UP001071777">
    <property type="component" value="Unassembled WGS sequence"/>
</dbReference>
<feature type="region of interest" description="Disordered" evidence="4">
    <location>
        <begin position="799"/>
        <end position="822"/>
    </location>
</feature>
<feature type="region of interest" description="Disordered" evidence="4">
    <location>
        <begin position="599"/>
        <end position="622"/>
    </location>
</feature>
<keyword evidence="8" id="KW-1185">Reference proteome</keyword>
<feature type="transmembrane region" description="Helical" evidence="5">
    <location>
        <begin position="185"/>
        <end position="204"/>
    </location>
</feature>
<evidence type="ECO:0000259" key="6">
    <source>
        <dbReference type="Pfam" id="PF09103"/>
    </source>
</evidence>
<evidence type="ECO:0000256" key="5">
    <source>
        <dbReference type="SAM" id="Phobius"/>
    </source>
</evidence>
<organism evidence="7 8">
    <name type="scientific">Cryptosporidium canis</name>
    <dbReference type="NCBI Taxonomy" id="195482"/>
    <lineage>
        <taxon>Eukaryota</taxon>
        <taxon>Sar</taxon>
        <taxon>Alveolata</taxon>
        <taxon>Apicomplexa</taxon>
        <taxon>Conoidasida</taxon>
        <taxon>Coccidia</taxon>
        <taxon>Eucoccidiorida</taxon>
        <taxon>Eimeriorina</taxon>
        <taxon>Cryptosporidiidae</taxon>
        <taxon>Cryptosporidium</taxon>
    </lineage>
</organism>
<keyword evidence="2" id="KW-0227">DNA damage</keyword>
<dbReference type="SUPFAM" id="SSF50249">
    <property type="entry name" value="Nucleic acid-binding proteins"/>
    <property type="match status" value="1"/>
</dbReference>
<sequence length="1741" mass="193901">MLGSNASSGLQSITDSSQFTGLRNIRQSKSIYPENILINSNCSINGSSASNSCSSSIISGLNSTGGGNGLSNVNSINSRGKDDDLYISSGSGKMLDKYWRSSTDFWNDLECGIVYPDYSSSNIGRNSFTSSQISSGQYTHPFGLFSVSIHPVLTRKNALAIFYSFIPYIIGIVLFVWLLIGDSFIPAYALIMMLGSSASSEFFLKNIFKSPRPPNSACASYGMPSSHCVTSYSILMWLLLENINALGFVSGFLFKLSIILITAPVPWARCVMSKDEDEIGECLLDELAREHIDFNIHEDHQDILNEDDEIKKFFESYEQEDSKIERGGGKGEQILPGCSSDIPSLNGSKIVGGEEFDKLEPDTQFSSDLVEANLTNKNGDCILSKFRQSHKEFIDSVMSFVGGRMPINGNILDSKERGSNTCGSLVNSTNRYSRNEMTATGKFENNLIRQSTDADPNDCFVEKNKTIFNQEMSNRATNSIVKVSHTLESKGTCSTNLTNKEPFLLKMSGLISGRESKELDEKLDSKKNFKGGNSSVLHFSNTENQLRTYEEVNTHPHNLNLTERSNGSTKDNLDISFSTGSGKTISIDEESLNRAKRIVGDSPTERSPMNSSIPISFSTGSGKTISIDEESLNRAKRIVGDSPTERSSMNSNIPISFSTGSGKKVSIDEESLNRANQLIGGSQGERSPMNSSIPISFSTGSGKKVSIDEESLNRAKRIVGDSPTERSPMNSNIPISFSTGSGKTISIDEESLNRAKRIVGDSPTERSSMNSSIPISFSTGSGKTISIDEESLNRAKRIVGDSPTERSSMNSNIPISFSTGSGKTISIDEESLNRANQLIGGSQGERSPMNSSIPISFSTGSGKTISIDEESLNRAKRIVGDSPTERSSMNSSIPISFSTGSGKTISIDEESLNRANQLIGGSQGERSPMNSNIPISFSTGSGKKVSIDEESLSMARKLVDLQTEEEVGKTTSNHVNGRELACMNSGVEQIASRKVVNDGLPNLLGRSNYERTYNKKIRKLTREELVIPEFFKNYEDVQYSQACKISKKVLAPTSILVDFSLETLKRYTFVLSEMKTVDGCTLKYIEVDFSMVFNEVNDFLNTFPIFPSNMAPYKQRWFETQYMLILHEECLRWSRKIKNEARRVNSKSFSGLDSNSEARKLINSSLEMMKYPSIQKILGRICKRAIVEFFDAKRSSLIKICEGDFTVSAPLNLRILSYTDKTVIDESNDANMNRIIVCTDGWYIVKLFTNFTVISSVVKVMPRNIFVCGGNWLSSTMEHGHPLEIEASSQDFPRMVYGINLIRPIRGLSGFKLGFHLKPLLFRLSKLVNTLEAHTSTKELKNNVVRQSYVDKGGGVSFLVQVMVLHTFPMCYREILESEEEEGRRIFITMDQSEMDISMNNEIYELYENSLQQQKSESEDSPKENVKRRRISIESKLLVLDYWKFMRLREQAPEQIGISDLINSSSILTLPSGVDVDEIASIRPGTVIRLSWMKVVKSNTGKGLECSFSRLIPSPKTSLSAKRRIKDSIFLDKILEIVRRPALTFEDCPEKIIGCKGGWPISLLGVILQVYPIEERRRGFEHCFEFKVLLLTPTGSKVFVRVHTTGPHESELRMCERASNKLRKPFKYSGEPSYKDFIVLIENTEFQTFERSTNLYYFNAKVPYSLFTTPYSLGERHFSDPTTRKALSKVINDLSFYTKCDIPKLFDSFSIVEDTHPLPICTNCENQLSECSCITDELTML</sequence>
<feature type="region of interest" description="Disordered" evidence="4">
    <location>
        <begin position="759"/>
        <end position="783"/>
    </location>
</feature>
<accession>A0ABQ8P2A9</accession>
<feature type="compositionally biased region" description="Low complexity" evidence="4">
    <location>
        <begin position="767"/>
        <end position="778"/>
    </location>
</feature>
<feature type="compositionally biased region" description="Polar residues" evidence="4">
    <location>
        <begin position="605"/>
        <end position="622"/>
    </location>
</feature>
<dbReference type="PANTHER" id="PTHR11289">
    <property type="entry name" value="BREAST CANCER TYPE 2 SUSCEPTIBILITY PROTEIN BRCA2"/>
    <property type="match status" value="1"/>
</dbReference>